<keyword evidence="3" id="KW-1003">Cell membrane</keyword>
<keyword evidence="11" id="KW-1185">Reference proteome</keyword>
<dbReference type="PANTHER" id="PTHR30353:SF15">
    <property type="entry name" value="INNER MEMBRANE PROTEIN YABI"/>
    <property type="match status" value="1"/>
</dbReference>
<feature type="transmembrane region" description="Helical" evidence="7">
    <location>
        <begin position="300"/>
        <end position="319"/>
    </location>
</feature>
<feature type="transmembrane region" description="Helical" evidence="7">
    <location>
        <begin position="18"/>
        <end position="47"/>
    </location>
</feature>
<dbReference type="Pfam" id="PF09335">
    <property type="entry name" value="VTT_dom"/>
    <property type="match status" value="1"/>
</dbReference>
<feature type="domain" description="VTT" evidence="8">
    <location>
        <begin position="39"/>
        <end position="162"/>
    </location>
</feature>
<dbReference type="EMBL" id="JBHSMP010000011">
    <property type="protein sequence ID" value="MFC5428901.1"/>
    <property type="molecule type" value="Genomic_DNA"/>
</dbReference>
<reference evidence="11" key="1">
    <citation type="journal article" date="2019" name="Int. J. Syst. Evol. Microbiol.">
        <title>The Global Catalogue of Microorganisms (GCM) 10K type strain sequencing project: providing services to taxonomists for standard genome sequencing and annotation.</title>
        <authorList>
            <consortium name="The Broad Institute Genomics Platform"/>
            <consortium name="The Broad Institute Genome Sequencing Center for Infectious Disease"/>
            <person name="Wu L."/>
            <person name="Ma J."/>
        </authorList>
    </citation>
    <scope>NUCLEOTIDE SEQUENCE [LARGE SCALE GENOMIC DNA]</scope>
    <source>
        <strain evidence="11">CCUG 56042</strain>
    </source>
</reference>
<dbReference type="RefSeq" id="WP_377710893.1">
    <property type="nucleotide sequence ID" value="NZ_JBHSMP010000011.1"/>
</dbReference>
<feature type="transmembrane region" description="Helical" evidence="7">
    <location>
        <begin position="326"/>
        <end position="347"/>
    </location>
</feature>
<feature type="transmembrane region" description="Helical" evidence="7">
    <location>
        <begin position="175"/>
        <end position="194"/>
    </location>
</feature>
<evidence type="ECO:0000256" key="3">
    <source>
        <dbReference type="ARBA" id="ARBA00022475"/>
    </source>
</evidence>
<feature type="transmembrane region" description="Helical" evidence="7">
    <location>
        <begin position="390"/>
        <end position="411"/>
    </location>
</feature>
<feature type="transmembrane region" description="Helical" evidence="7">
    <location>
        <begin position="367"/>
        <end position="383"/>
    </location>
</feature>
<evidence type="ECO:0000259" key="8">
    <source>
        <dbReference type="Pfam" id="PF09335"/>
    </source>
</evidence>
<comment type="caution">
    <text evidence="10">The sequence shown here is derived from an EMBL/GenBank/DDBJ whole genome shotgun (WGS) entry which is preliminary data.</text>
</comment>
<proteinExistence type="inferred from homology"/>
<accession>A0ABW0J7I8</accession>
<keyword evidence="4 7" id="KW-0812">Transmembrane</keyword>
<dbReference type="InterPro" id="IPR025902">
    <property type="entry name" value="LssY-like-C_dom"/>
</dbReference>
<feature type="transmembrane region" description="Helical" evidence="7">
    <location>
        <begin position="423"/>
        <end position="442"/>
    </location>
</feature>
<evidence type="ECO:0000256" key="6">
    <source>
        <dbReference type="ARBA" id="ARBA00023136"/>
    </source>
</evidence>
<keyword evidence="6 7" id="KW-0472">Membrane</keyword>
<gene>
    <name evidence="10" type="ORF">ACFPTO_08835</name>
</gene>
<comment type="similarity">
    <text evidence="2">Belongs to the DedA family.</text>
</comment>
<feature type="transmembrane region" description="Helical" evidence="7">
    <location>
        <begin position="148"/>
        <end position="169"/>
    </location>
</feature>
<dbReference type="InterPro" id="IPR032818">
    <property type="entry name" value="DedA-like"/>
</dbReference>
<dbReference type="PANTHER" id="PTHR30353">
    <property type="entry name" value="INNER MEMBRANE PROTEIN DEDA-RELATED"/>
    <property type="match status" value="1"/>
</dbReference>
<keyword evidence="5 7" id="KW-1133">Transmembrane helix</keyword>
<feature type="transmembrane region" description="Helical" evidence="7">
    <location>
        <begin position="449"/>
        <end position="465"/>
    </location>
</feature>
<evidence type="ECO:0000256" key="4">
    <source>
        <dbReference type="ARBA" id="ARBA00022692"/>
    </source>
</evidence>
<evidence type="ECO:0000256" key="2">
    <source>
        <dbReference type="ARBA" id="ARBA00010792"/>
    </source>
</evidence>
<evidence type="ECO:0000256" key="1">
    <source>
        <dbReference type="ARBA" id="ARBA00004651"/>
    </source>
</evidence>
<evidence type="ECO:0000313" key="11">
    <source>
        <dbReference type="Proteomes" id="UP001596103"/>
    </source>
</evidence>
<evidence type="ECO:0000256" key="5">
    <source>
        <dbReference type="ARBA" id="ARBA00022989"/>
    </source>
</evidence>
<protein>
    <submittedName>
        <fullName evidence="10">VTT domain-containing protein</fullName>
    </submittedName>
</protein>
<dbReference type="InterPro" id="IPR032816">
    <property type="entry name" value="VTT_dom"/>
</dbReference>
<feature type="transmembrane region" description="Helical" evidence="7">
    <location>
        <begin position="59"/>
        <end position="80"/>
    </location>
</feature>
<dbReference type="Pfam" id="PF14067">
    <property type="entry name" value="LssY_C"/>
    <property type="match status" value="1"/>
</dbReference>
<evidence type="ECO:0000256" key="7">
    <source>
        <dbReference type="SAM" id="Phobius"/>
    </source>
</evidence>
<dbReference type="SUPFAM" id="SSF48317">
    <property type="entry name" value="Acid phosphatase/Vanadium-dependent haloperoxidase"/>
    <property type="match status" value="1"/>
</dbReference>
<feature type="domain" description="LssY-like C-terminal" evidence="9">
    <location>
        <begin position="497"/>
        <end position="607"/>
    </location>
</feature>
<evidence type="ECO:0000313" key="10">
    <source>
        <dbReference type="EMBL" id="MFC5428901.1"/>
    </source>
</evidence>
<sequence length="685" mass="74670">MEHAYAHLLHLLADHAEWLLIFVFAAAFLESMAIIGTFIPGSTAMFIAGAFVGTGTVNLGWLFVAAIAGAVAGDALSYWIGHRYRDSLTEIWPFSRYPEILARARAYFASQGARSVILARFVAPLRAVVPVVAGMAGMTPMRFLTMNVLSALIWAPAHILPGVVFGASLQIAGVVSFRLVVIALILALAGWLIWRITRILLQHIDAWANASRLAAARWVQRHHGAAARRLERLLDPQQPALGAVVMITGLVPVFAAIFSYVLSNVLRGDPLMQIDQSVRQFLGSIHSVWADAALARIETLGSNITLAALIVTVTVWMALERRLRSVAYWVTAAAVSQLVILAIRLAVHHSLPNSESVTAFVFPSDRVTSMVIVYGFLMFLLVRRANRLQAAMVASFGNVIIVAVTFAGLYFERFLFSDAIGGAALASIWVTAVVLMSLWRYPHRPPQRLFMPAVVLAVLAAAFGLQRGTELRKVPPIETPPLVITQMAWTDSLWKTFACYRLDMKGERREPMTLQWAADADGLRASLRDAGWSEGAHFSMLNLLSLVAPQVDVLSLPLLPKLHNGLPSPLVFERAPVPADPAHLGSRRDVLRFWPTGYALMPNGGGSHGSSGAVPIWTGSLIHERLRRGSWPFNVLTASPEEDGSALDLAAAGEPMAWRVLTVPGGARCEGRPVTLIASQQHERH</sequence>
<comment type="subcellular location">
    <subcellularLocation>
        <location evidence="1">Cell membrane</location>
        <topology evidence="1">Multi-pass membrane protein</topology>
    </subcellularLocation>
</comment>
<name>A0ABW0J7I8_9BURK</name>
<dbReference type="InterPro" id="IPR036938">
    <property type="entry name" value="PAP2/HPO_sf"/>
</dbReference>
<organism evidence="10 11">
    <name type="scientific">Paraburkholderia denitrificans</name>
    <dbReference type="NCBI Taxonomy" id="694025"/>
    <lineage>
        <taxon>Bacteria</taxon>
        <taxon>Pseudomonadati</taxon>
        <taxon>Pseudomonadota</taxon>
        <taxon>Betaproteobacteria</taxon>
        <taxon>Burkholderiales</taxon>
        <taxon>Burkholderiaceae</taxon>
        <taxon>Paraburkholderia</taxon>
    </lineage>
</organism>
<feature type="transmembrane region" description="Helical" evidence="7">
    <location>
        <begin position="240"/>
        <end position="262"/>
    </location>
</feature>
<dbReference type="Proteomes" id="UP001596103">
    <property type="component" value="Unassembled WGS sequence"/>
</dbReference>
<evidence type="ECO:0000259" key="9">
    <source>
        <dbReference type="Pfam" id="PF14067"/>
    </source>
</evidence>